<evidence type="ECO:0000256" key="1">
    <source>
        <dbReference type="ARBA" id="ARBA00006484"/>
    </source>
</evidence>
<dbReference type="KEGG" id="nani:NCTC12227_01837"/>
<dbReference type="Pfam" id="PF00106">
    <property type="entry name" value="adh_short"/>
    <property type="match status" value="1"/>
</dbReference>
<keyword evidence="2 4" id="KW-0560">Oxidoreductase</keyword>
<protein>
    <submittedName>
        <fullName evidence="4">Oxidoreductase</fullName>
        <ecNumber evidence="4">1.1.1.-</ecNumber>
    </submittedName>
</protein>
<dbReference type="RefSeq" id="WP_126305035.1">
    <property type="nucleotide sequence ID" value="NZ_LR134516.1"/>
</dbReference>
<keyword evidence="5" id="KW-1185">Reference proteome</keyword>
<dbReference type="SUPFAM" id="SSF51735">
    <property type="entry name" value="NAD(P)-binding Rossmann-fold domains"/>
    <property type="match status" value="1"/>
</dbReference>
<organism evidence="4 5">
    <name type="scientific">Neisseria animaloris</name>
    <dbReference type="NCBI Taxonomy" id="326522"/>
    <lineage>
        <taxon>Bacteria</taxon>
        <taxon>Pseudomonadati</taxon>
        <taxon>Pseudomonadota</taxon>
        <taxon>Betaproteobacteria</taxon>
        <taxon>Neisseriales</taxon>
        <taxon>Neisseriaceae</taxon>
        <taxon>Neisseria</taxon>
    </lineage>
</organism>
<gene>
    <name evidence="4" type="primary">ydfG</name>
    <name evidence="4" type="ORF">NCTC12227_01837</name>
</gene>
<dbReference type="CDD" id="cd05346">
    <property type="entry name" value="SDR_c5"/>
    <property type="match status" value="1"/>
</dbReference>
<name>A0A448UDX7_9NEIS</name>
<evidence type="ECO:0000313" key="5">
    <source>
        <dbReference type="Proteomes" id="UP000268229"/>
    </source>
</evidence>
<dbReference type="STRING" id="326522.BWD08_08150"/>
<evidence type="ECO:0000313" key="4">
    <source>
        <dbReference type="EMBL" id="VEJ22064.1"/>
    </source>
</evidence>
<dbReference type="PANTHER" id="PTHR42901:SF1">
    <property type="entry name" value="ALCOHOL DEHYDROGENASE"/>
    <property type="match status" value="1"/>
</dbReference>
<dbReference type="PROSITE" id="PS00061">
    <property type="entry name" value="ADH_SHORT"/>
    <property type="match status" value="1"/>
</dbReference>
<dbReference type="FunFam" id="3.40.50.720:FF:000047">
    <property type="entry name" value="NADP-dependent L-serine/L-allo-threonine dehydrogenase"/>
    <property type="match status" value="1"/>
</dbReference>
<accession>A0A448UDX7</accession>
<dbReference type="InterPro" id="IPR002347">
    <property type="entry name" value="SDR_fam"/>
</dbReference>
<dbReference type="EMBL" id="LR134516">
    <property type="protein sequence ID" value="VEJ22064.1"/>
    <property type="molecule type" value="Genomic_DNA"/>
</dbReference>
<dbReference type="PANTHER" id="PTHR42901">
    <property type="entry name" value="ALCOHOL DEHYDROGENASE"/>
    <property type="match status" value="1"/>
</dbReference>
<dbReference type="PRINTS" id="PR00081">
    <property type="entry name" value="GDHRDH"/>
</dbReference>
<dbReference type="GO" id="GO:0016616">
    <property type="term" value="F:oxidoreductase activity, acting on the CH-OH group of donors, NAD or NADP as acceptor"/>
    <property type="evidence" value="ECO:0007669"/>
    <property type="project" value="UniProtKB-ARBA"/>
</dbReference>
<comment type="similarity">
    <text evidence="1 3">Belongs to the short-chain dehydrogenases/reductases (SDR) family.</text>
</comment>
<dbReference type="InterPro" id="IPR036291">
    <property type="entry name" value="NAD(P)-bd_dom_sf"/>
</dbReference>
<sequence>MAILITGASAGFGEAMCRAFVAAGYNVIGAARRIDKLEALRVELGERFLPLEMDMTSTASIDNALQDMPEPFDKIDCLINNAGLALGLDSADKADFGDWQTMIQTNIVGLTYLTRKVLPQMTEHKNGYIINIGSIAGTYPYPGGNVYGATKAYVRQFSLNLRADLAGTGVRVSNIEPGLCGDTEFSNVRFKGDEERGAKLYENVQFIRPQDIAETALWLYQRPAHMNVNSIEIMPVAQSFGALPVHREAAVPAAMVENGFDRQSMSLFQKIKSWFK</sequence>
<dbReference type="Proteomes" id="UP000268229">
    <property type="component" value="Chromosome"/>
</dbReference>
<proteinExistence type="inferred from homology"/>
<dbReference type="Gene3D" id="3.40.50.720">
    <property type="entry name" value="NAD(P)-binding Rossmann-like Domain"/>
    <property type="match status" value="1"/>
</dbReference>
<dbReference type="InterPro" id="IPR020904">
    <property type="entry name" value="Sc_DH/Rdtase_CS"/>
</dbReference>
<dbReference type="AlphaFoldDB" id="A0A448UDX7"/>
<reference evidence="4 5" key="1">
    <citation type="submission" date="2018-12" db="EMBL/GenBank/DDBJ databases">
        <authorList>
            <consortium name="Pathogen Informatics"/>
        </authorList>
    </citation>
    <scope>NUCLEOTIDE SEQUENCE [LARGE SCALE GENOMIC DNA]</scope>
    <source>
        <strain evidence="4 5">NCTC12227</strain>
    </source>
</reference>
<dbReference type="EC" id="1.1.1.-" evidence="4"/>
<dbReference type="OrthoDB" id="6823797at2"/>
<evidence type="ECO:0000256" key="2">
    <source>
        <dbReference type="ARBA" id="ARBA00023002"/>
    </source>
</evidence>
<evidence type="ECO:0000256" key="3">
    <source>
        <dbReference type="RuleBase" id="RU000363"/>
    </source>
</evidence>
<dbReference type="PRINTS" id="PR00080">
    <property type="entry name" value="SDRFAMILY"/>
</dbReference>